<keyword evidence="4" id="KW-0804">Transcription</keyword>
<feature type="domain" description="START" evidence="7">
    <location>
        <begin position="136"/>
        <end position="410"/>
    </location>
</feature>
<feature type="region of interest" description="Disordered" evidence="6">
    <location>
        <begin position="67"/>
        <end position="117"/>
    </location>
</feature>
<evidence type="ECO:0000256" key="5">
    <source>
        <dbReference type="ARBA" id="ARBA00023242"/>
    </source>
</evidence>
<organism evidence="8">
    <name type="scientific">Fagus sylvatica</name>
    <name type="common">Beechnut</name>
    <dbReference type="NCBI Taxonomy" id="28930"/>
    <lineage>
        <taxon>Eukaryota</taxon>
        <taxon>Viridiplantae</taxon>
        <taxon>Streptophyta</taxon>
        <taxon>Embryophyta</taxon>
        <taxon>Tracheophyta</taxon>
        <taxon>Spermatophyta</taxon>
        <taxon>Magnoliopsida</taxon>
        <taxon>eudicotyledons</taxon>
        <taxon>Gunneridae</taxon>
        <taxon>Pentapetalae</taxon>
        <taxon>rosids</taxon>
        <taxon>fabids</taxon>
        <taxon>Fagales</taxon>
        <taxon>Fagaceae</taxon>
        <taxon>Fagus</taxon>
    </lineage>
</organism>
<gene>
    <name evidence="8" type="ORF">FSB_LOCUS10842</name>
</gene>
<keyword evidence="2" id="KW-0238">DNA-binding</keyword>
<evidence type="ECO:0000256" key="6">
    <source>
        <dbReference type="SAM" id="MobiDB-lite"/>
    </source>
</evidence>
<dbReference type="CDD" id="cd08875">
    <property type="entry name" value="START_ArGLABRA2_like"/>
    <property type="match status" value="1"/>
</dbReference>
<sequence length="634" mass="70004">MDGVGPAGNDTRKIEDNGPMNITGYENFDLDMGDDSIARVDHELQPMNAVEDSAYSVEKMDIENNLGFEEPDVNPKINSNSQNNIGNASSPPRTPQSPHGNNLSPDNNLSDCGSTSSVGSNFHRASDLLMAVSVSADVNKMKINELVVAAMEELRNMAIEKEPLWRLQQDGKTEILNDIEYMGQFGHVDATLKEIMRMVEVGEPHFLSSLDSTSESSSFESVYKPNWRKEHELEPILHTEASRETGHVRMNPVSLVGMLMDLKQWSLVFANIVSKAMILGVLSSTGKEGNYDGTLQVMTSEFHIPSPLVPVRESYFARYCKQLGPGTWGVVDVSLENMFKYPSICFRRRPSGCLIQAMPNGYSKVIWVEHVEVDNGSVHNMFQPLVASGFAYSAKRWINTIHRQCERFATLMAKSTPTDTGVCASASNIWISIPKYGAENIKIMTKYSVDEPGIPSGPSVVFATSARLPASRKRVFNYLRHENSRNKWDILSYGHTIRELAYVINGEDPGNRISIIQVLASPVMYLQESYSDSTGSYVVYAPMDSYAMSIVLNGGDPDIVAILPSGFAILPDRPTPEGAEESGGSLLTVGFHIIDGSTTKGYIPPESIDTMHQIMMETVFSIRTAMLSNNLPKN</sequence>
<evidence type="ECO:0000256" key="4">
    <source>
        <dbReference type="ARBA" id="ARBA00023163"/>
    </source>
</evidence>
<keyword evidence="3" id="KW-0371">Homeobox</keyword>
<reference evidence="8" key="1">
    <citation type="submission" date="2018-02" db="EMBL/GenBank/DDBJ databases">
        <authorList>
            <person name="Cohen D.B."/>
            <person name="Kent A.D."/>
        </authorList>
    </citation>
    <scope>NUCLEOTIDE SEQUENCE</scope>
</reference>
<evidence type="ECO:0000256" key="2">
    <source>
        <dbReference type="ARBA" id="ARBA00023125"/>
    </source>
</evidence>
<name>A0A2N9F7G5_FAGSY</name>
<feature type="region of interest" description="Disordered" evidence="6">
    <location>
        <begin position="1"/>
        <end position="20"/>
    </location>
</feature>
<protein>
    <recommendedName>
        <fullName evidence="7">START domain-containing protein</fullName>
    </recommendedName>
</protein>
<dbReference type="GO" id="GO:0008289">
    <property type="term" value="F:lipid binding"/>
    <property type="evidence" value="ECO:0007669"/>
    <property type="project" value="InterPro"/>
</dbReference>
<evidence type="ECO:0000256" key="1">
    <source>
        <dbReference type="ARBA" id="ARBA00023015"/>
    </source>
</evidence>
<dbReference type="PANTHER" id="PTHR45654:SF48">
    <property type="entry name" value="START DOMAIN-CONTAINING PROTEIN"/>
    <property type="match status" value="1"/>
</dbReference>
<dbReference type="GO" id="GO:0003677">
    <property type="term" value="F:DNA binding"/>
    <property type="evidence" value="ECO:0007669"/>
    <property type="project" value="UniProtKB-KW"/>
</dbReference>
<dbReference type="InterPro" id="IPR057993">
    <property type="entry name" value="HD-Zip_IV_C"/>
</dbReference>
<feature type="compositionally biased region" description="Polar residues" evidence="6">
    <location>
        <begin position="76"/>
        <end position="117"/>
    </location>
</feature>
<dbReference type="InterPro" id="IPR002913">
    <property type="entry name" value="START_lipid-bd_dom"/>
</dbReference>
<evidence type="ECO:0000259" key="7">
    <source>
        <dbReference type="PROSITE" id="PS50848"/>
    </source>
</evidence>
<accession>A0A2N9F7G5</accession>
<keyword evidence="1" id="KW-0805">Transcription regulation</keyword>
<evidence type="ECO:0000313" key="8">
    <source>
        <dbReference type="EMBL" id="SPC82960.1"/>
    </source>
</evidence>
<dbReference type="PROSITE" id="PS50848">
    <property type="entry name" value="START"/>
    <property type="match status" value="1"/>
</dbReference>
<dbReference type="EMBL" id="OIVN01000612">
    <property type="protein sequence ID" value="SPC82960.1"/>
    <property type="molecule type" value="Genomic_DNA"/>
</dbReference>
<dbReference type="AlphaFoldDB" id="A0A2N9F7G5"/>
<dbReference type="SMART" id="SM00234">
    <property type="entry name" value="START"/>
    <property type="match status" value="1"/>
</dbReference>
<evidence type="ECO:0000256" key="3">
    <source>
        <dbReference type="ARBA" id="ARBA00023155"/>
    </source>
</evidence>
<dbReference type="SUPFAM" id="SSF55961">
    <property type="entry name" value="Bet v1-like"/>
    <property type="match status" value="2"/>
</dbReference>
<dbReference type="InterPro" id="IPR042160">
    <property type="entry name" value="HD-Zip_IV"/>
</dbReference>
<dbReference type="Pfam" id="PF01852">
    <property type="entry name" value="START"/>
    <property type="match status" value="1"/>
</dbReference>
<keyword evidence="5" id="KW-0539">Nucleus</keyword>
<dbReference type="PANTHER" id="PTHR45654">
    <property type="entry name" value="HOMEOBOX-LEUCINE ZIPPER PROTEIN MERISTEM L1"/>
    <property type="match status" value="1"/>
</dbReference>
<dbReference type="Pfam" id="PF25797">
    <property type="entry name" value="PDF2_C"/>
    <property type="match status" value="1"/>
</dbReference>
<proteinExistence type="predicted"/>